<evidence type="ECO:0000256" key="1">
    <source>
        <dbReference type="SAM" id="SignalP"/>
    </source>
</evidence>
<keyword evidence="1" id="KW-0732">Signal</keyword>
<dbReference type="GeneTree" id="ENSGT00940000178831"/>
<feature type="chain" id="PRO_5018218608" description="Secreted protein" evidence="1">
    <location>
        <begin position="32"/>
        <end position="75"/>
    </location>
</feature>
<protein>
    <recommendedName>
        <fullName evidence="4">Secreted protein</fullName>
    </recommendedName>
</protein>
<proteinExistence type="predicted"/>
<accession>A0A3P9DEF7</accession>
<organism evidence="2 3">
    <name type="scientific">Maylandia zebra</name>
    <name type="common">zebra mbuna</name>
    <dbReference type="NCBI Taxonomy" id="106582"/>
    <lineage>
        <taxon>Eukaryota</taxon>
        <taxon>Metazoa</taxon>
        <taxon>Chordata</taxon>
        <taxon>Craniata</taxon>
        <taxon>Vertebrata</taxon>
        <taxon>Euteleostomi</taxon>
        <taxon>Actinopterygii</taxon>
        <taxon>Neopterygii</taxon>
        <taxon>Teleostei</taxon>
        <taxon>Neoteleostei</taxon>
        <taxon>Acanthomorphata</taxon>
        <taxon>Ovalentaria</taxon>
        <taxon>Cichlomorphae</taxon>
        <taxon>Cichliformes</taxon>
        <taxon>Cichlidae</taxon>
        <taxon>African cichlids</taxon>
        <taxon>Pseudocrenilabrinae</taxon>
        <taxon>Haplochromini</taxon>
        <taxon>Maylandia</taxon>
        <taxon>Maylandia zebra complex</taxon>
    </lineage>
</organism>
<reference evidence="2" key="1">
    <citation type="submission" date="2025-08" db="UniProtKB">
        <authorList>
            <consortium name="Ensembl"/>
        </authorList>
    </citation>
    <scope>IDENTIFICATION</scope>
</reference>
<dbReference type="Ensembl" id="ENSMZET00005033585.1">
    <property type="protein sequence ID" value="ENSMZEP00005032531.1"/>
    <property type="gene ID" value="ENSMZEG00005024234.1"/>
</dbReference>
<feature type="signal peptide" evidence="1">
    <location>
        <begin position="1"/>
        <end position="31"/>
    </location>
</feature>
<evidence type="ECO:0000313" key="2">
    <source>
        <dbReference type="Ensembl" id="ENSMZEP00005032531.1"/>
    </source>
</evidence>
<dbReference type="Proteomes" id="UP000265160">
    <property type="component" value="Unplaced"/>
</dbReference>
<evidence type="ECO:0000313" key="3">
    <source>
        <dbReference type="Proteomes" id="UP000265160"/>
    </source>
</evidence>
<keyword evidence="3" id="KW-1185">Reference proteome</keyword>
<sequence>MHTHQTSLLYELCVSMLLLLLGGKFDEPCDGLDCSRGCRCFPEKGSRVSISQVFNCVLSSGVWGNAFHFMSSSLV</sequence>
<evidence type="ECO:0008006" key="4">
    <source>
        <dbReference type="Google" id="ProtNLM"/>
    </source>
</evidence>
<reference evidence="2" key="2">
    <citation type="submission" date="2025-09" db="UniProtKB">
        <authorList>
            <consortium name="Ensembl"/>
        </authorList>
    </citation>
    <scope>IDENTIFICATION</scope>
</reference>
<dbReference type="AlphaFoldDB" id="A0A3P9DEF7"/>
<name>A0A3P9DEF7_9CICH</name>